<name>A0A180G2N7_PUCT1</name>
<evidence type="ECO:0000313" key="2">
    <source>
        <dbReference type="EMBL" id="OAV86848.1"/>
    </source>
</evidence>
<feature type="region of interest" description="Disordered" evidence="1">
    <location>
        <begin position="139"/>
        <end position="163"/>
    </location>
</feature>
<dbReference type="AlphaFoldDB" id="A0A180G2N7"/>
<feature type="region of interest" description="Disordered" evidence="1">
    <location>
        <begin position="1"/>
        <end position="45"/>
    </location>
</feature>
<dbReference type="VEuPathDB" id="FungiDB:PTTG_29700"/>
<keyword evidence="4" id="KW-1185">Reference proteome</keyword>
<organism evidence="2">
    <name type="scientific">Puccinia triticina (isolate 1-1 / race 1 (BBBD))</name>
    <name type="common">Brown leaf rust fungus</name>
    <dbReference type="NCBI Taxonomy" id="630390"/>
    <lineage>
        <taxon>Eukaryota</taxon>
        <taxon>Fungi</taxon>
        <taxon>Dikarya</taxon>
        <taxon>Basidiomycota</taxon>
        <taxon>Pucciniomycotina</taxon>
        <taxon>Pucciniomycetes</taxon>
        <taxon>Pucciniales</taxon>
        <taxon>Pucciniaceae</taxon>
        <taxon>Puccinia</taxon>
    </lineage>
</organism>
<reference evidence="3 4" key="3">
    <citation type="journal article" date="2017" name="G3 (Bethesda)">
        <title>Comparative analysis highlights variable genome content of wheat rusts and divergence of the mating loci.</title>
        <authorList>
            <person name="Cuomo C.A."/>
            <person name="Bakkeren G."/>
            <person name="Khalil H.B."/>
            <person name="Panwar V."/>
            <person name="Joly D."/>
            <person name="Linning R."/>
            <person name="Sakthikumar S."/>
            <person name="Song X."/>
            <person name="Adiconis X."/>
            <person name="Fan L."/>
            <person name="Goldberg J.M."/>
            <person name="Levin J.Z."/>
            <person name="Young S."/>
            <person name="Zeng Q."/>
            <person name="Anikster Y."/>
            <person name="Bruce M."/>
            <person name="Wang M."/>
            <person name="Yin C."/>
            <person name="McCallum B."/>
            <person name="Szabo L.J."/>
            <person name="Hulbert S."/>
            <person name="Chen X."/>
            <person name="Fellers J.P."/>
        </authorList>
    </citation>
    <scope>NUCLEOTIDE SEQUENCE</scope>
    <source>
        <strain evidence="4">Isolate 1-1 / race 1 (BBBD)</strain>
        <strain evidence="3">isolate 1-1 / race 1 (BBBD)</strain>
    </source>
</reference>
<proteinExistence type="predicted"/>
<reference evidence="2" key="2">
    <citation type="submission" date="2016-05" db="EMBL/GenBank/DDBJ databases">
        <title>Comparative analysis highlights variable genome content of wheat rusts and divergence of the mating loci.</title>
        <authorList>
            <person name="Cuomo C.A."/>
            <person name="Bakkeren G."/>
            <person name="Szabo L."/>
            <person name="Khalil H."/>
            <person name="Joly D."/>
            <person name="Goldberg J."/>
            <person name="Young S."/>
            <person name="Zeng Q."/>
            <person name="Fellers J."/>
        </authorList>
    </citation>
    <scope>NUCLEOTIDE SEQUENCE [LARGE SCALE GENOMIC DNA]</scope>
    <source>
        <strain evidence="2">1-1 BBBD Race 1</strain>
    </source>
</reference>
<evidence type="ECO:0000313" key="4">
    <source>
        <dbReference type="Proteomes" id="UP000005240"/>
    </source>
</evidence>
<accession>A0A180G2N7</accession>
<sequence length="279" mass="30306">MFQDKAHRVHHESKCFRTRRTRSTTNPGEACPAPTRATTSTIPPASPVPELNLSLLVAVPLVNGGTRGEYNINIARLYYCLKAQEYNKDQEYEKMVDEMVKQTTQRLAKCQVSGSGPLDPPTSVSTAISLKARLPTTTTWTNRARPPPRKKPTGPCVSTSPATLADSHYPLTLDHTLPLSTYHQTSSNSHTKHTPVTEGTDLTASKNIAETSEMISDMQVGNVNTGSKEHDIGAVLDASESNDSETFKEIPDPAGAVTVDKPTNRPAESIARPESTTAR</sequence>
<evidence type="ECO:0000256" key="1">
    <source>
        <dbReference type="SAM" id="MobiDB-lite"/>
    </source>
</evidence>
<reference evidence="3" key="4">
    <citation type="submission" date="2025-05" db="UniProtKB">
        <authorList>
            <consortium name="EnsemblFungi"/>
        </authorList>
    </citation>
    <scope>IDENTIFICATION</scope>
    <source>
        <strain evidence="3">isolate 1-1 / race 1 (BBBD)</strain>
    </source>
</reference>
<gene>
    <name evidence="2" type="ORF">PTTG_29700</name>
</gene>
<dbReference type="Proteomes" id="UP000005240">
    <property type="component" value="Unassembled WGS sequence"/>
</dbReference>
<evidence type="ECO:0000313" key="3">
    <source>
        <dbReference type="EnsemblFungi" id="PTTG_29700-t43_1-p1"/>
    </source>
</evidence>
<dbReference type="EnsemblFungi" id="PTTG_29700-t43_1">
    <property type="protein sequence ID" value="PTTG_29700-t43_1-p1"/>
    <property type="gene ID" value="PTTG_29700"/>
</dbReference>
<feature type="compositionally biased region" description="Basic residues" evidence="1">
    <location>
        <begin position="7"/>
        <end position="22"/>
    </location>
</feature>
<feature type="region of interest" description="Disordered" evidence="1">
    <location>
        <begin position="182"/>
        <end position="202"/>
    </location>
</feature>
<dbReference type="EMBL" id="ADAS02000769">
    <property type="protein sequence ID" value="OAV86848.1"/>
    <property type="molecule type" value="Genomic_DNA"/>
</dbReference>
<feature type="region of interest" description="Disordered" evidence="1">
    <location>
        <begin position="237"/>
        <end position="279"/>
    </location>
</feature>
<reference evidence="2" key="1">
    <citation type="submission" date="2009-11" db="EMBL/GenBank/DDBJ databases">
        <authorList>
            <consortium name="The Broad Institute Genome Sequencing Platform"/>
            <person name="Ward D."/>
            <person name="Feldgarden M."/>
            <person name="Earl A."/>
            <person name="Young S.K."/>
            <person name="Zeng Q."/>
            <person name="Koehrsen M."/>
            <person name="Alvarado L."/>
            <person name="Berlin A."/>
            <person name="Bochicchio J."/>
            <person name="Borenstein D."/>
            <person name="Chapman S.B."/>
            <person name="Chen Z."/>
            <person name="Engels R."/>
            <person name="Freedman E."/>
            <person name="Gellesch M."/>
            <person name="Goldberg J."/>
            <person name="Griggs A."/>
            <person name="Gujja S."/>
            <person name="Heilman E."/>
            <person name="Heiman D."/>
            <person name="Hepburn T."/>
            <person name="Howarth C."/>
            <person name="Jen D."/>
            <person name="Larson L."/>
            <person name="Lewis B."/>
            <person name="Mehta T."/>
            <person name="Park D."/>
            <person name="Pearson M."/>
            <person name="Roberts A."/>
            <person name="Saif S."/>
            <person name="Shea T."/>
            <person name="Shenoy N."/>
            <person name="Sisk P."/>
            <person name="Stolte C."/>
            <person name="Sykes S."/>
            <person name="Thomson T."/>
            <person name="Walk T."/>
            <person name="White J."/>
            <person name="Yandava C."/>
            <person name="Izard J."/>
            <person name="Baranova O.V."/>
            <person name="Blanton J.M."/>
            <person name="Tanner A.C."/>
            <person name="Dewhirst F.E."/>
            <person name="Haas B."/>
            <person name="Nusbaum C."/>
            <person name="Birren B."/>
        </authorList>
    </citation>
    <scope>NUCLEOTIDE SEQUENCE [LARGE SCALE GENOMIC DNA]</scope>
    <source>
        <strain evidence="2">1-1 BBBD Race 1</strain>
    </source>
</reference>
<protein>
    <submittedName>
        <fullName evidence="2 3">Uncharacterized protein</fullName>
    </submittedName>
</protein>